<evidence type="ECO:0000313" key="2">
    <source>
        <dbReference type="EMBL" id="KDQ51149.1"/>
    </source>
</evidence>
<keyword evidence="1" id="KW-0472">Membrane</keyword>
<organism evidence="2 3">
    <name type="scientific">Jaapia argillacea MUCL 33604</name>
    <dbReference type="NCBI Taxonomy" id="933084"/>
    <lineage>
        <taxon>Eukaryota</taxon>
        <taxon>Fungi</taxon>
        <taxon>Dikarya</taxon>
        <taxon>Basidiomycota</taxon>
        <taxon>Agaricomycotina</taxon>
        <taxon>Agaricomycetes</taxon>
        <taxon>Agaricomycetidae</taxon>
        <taxon>Jaapiales</taxon>
        <taxon>Jaapiaceae</taxon>
        <taxon>Jaapia</taxon>
    </lineage>
</organism>
<dbReference type="InParanoid" id="A0A067P8Q1"/>
<name>A0A067P8Q1_9AGAM</name>
<reference evidence="3" key="1">
    <citation type="journal article" date="2014" name="Proc. Natl. Acad. Sci. U.S.A.">
        <title>Extensive sampling of basidiomycete genomes demonstrates inadequacy of the white-rot/brown-rot paradigm for wood decay fungi.</title>
        <authorList>
            <person name="Riley R."/>
            <person name="Salamov A.A."/>
            <person name="Brown D.W."/>
            <person name="Nagy L.G."/>
            <person name="Floudas D."/>
            <person name="Held B.W."/>
            <person name="Levasseur A."/>
            <person name="Lombard V."/>
            <person name="Morin E."/>
            <person name="Otillar R."/>
            <person name="Lindquist E.A."/>
            <person name="Sun H."/>
            <person name="LaButti K.M."/>
            <person name="Schmutz J."/>
            <person name="Jabbour D."/>
            <person name="Luo H."/>
            <person name="Baker S.E."/>
            <person name="Pisabarro A.G."/>
            <person name="Walton J.D."/>
            <person name="Blanchette R.A."/>
            <person name="Henrissat B."/>
            <person name="Martin F."/>
            <person name="Cullen D."/>
            <person name="Hibbett D.S."/>
            <person name="Grigoriev I.V."/>
        </authorList>
    </citation>
    <scope>NUCLEOTIDE SEQUENCE [LARGE SCALE GENOMIC DNA]</scope>
    <source>
        <strain evidence="3">MUCL 33604</strain>
    </source>
</reference>
<dbReference type="Proteomes" id="UP000027265">
    <property type="component" value="Unassembled WGS sequence"/>
</dbReference>
<sequence length="90" mass="9740">MRLVSPNSHLPPIGLLNLIFTDLPTSVPVGLSDGSLSCFIEDPCHSLHVVRDHQLGTGFDSNPIDIQIMRPVVLGFIIGVLVAPLLVFQE</sequence>
<accession>A0A067P8Q1</accession>
<dbReference type="HOGENOM" id="CLU_2441167_0_0_1"/>
<keyword evidence="3" id="KW-1185">Reference proteome</keyword>
<dbReference type="AlphaFoldDB" id="A0A067P8Q1"/>
<gene>
    <name evidence="2" type="ORF">JAAARDRAFT_538928</name>
</gene>
<feature type="transmembrane region" description="Helical" evidence="1">
    <location>
        <begin position="68"/>
        <end position="88"/>
    </location>
</feature>
<dbReference type="EMBL" id="KL197751">
    <property type="protein sequence ID" value="KDQ51149.1"/>
    <property type="molecule type" value="Genomic_DNA"/>
</dbReference>
<proteinExistence type="predicted"/>
<evidence type="ECO:0000313" key="3">
    <source>
        <dbReference type="Proteomes" id="UP000027265"/>
    </source>
</evidence>
<evidence type="ECO:0000256" key="1">
    <source>
        <dbReference type="SAM" id="Phobius"/>
    </source>
</evidence>
<keyword evidence="1" id="KW-1133">Transmembrane helix</keyword>
<keyword evidence="1" id="KW-0812">Transmembrane</keyword>
<protein>
    <submittedName>
        <fullName evidence="2">Uncharacterized protein</fullName>
    </submittedName>
</protein>